<dbReference type="STRING" id="97331.A0A437A8Y7"/>
<dbReference type="OrthoDB" id="26149at2759"/>
<proteinExistence type="predicted"/>
<dbReference type="EMBL" id="SAEB01000003">
    <property type="protein sequence ID" value="RVD87586.1"/>
    <property type="molecule type" value="Genomic_DNA"/>
</dbReference>
<gene>
    <name evidence="1" type="ORF">DFL_001811</name>
</gene>
<dbReference type="PANTHER" id="PTHR10957">
    <property type="entry name" value="RAP1 GTPASE-GDP DISSOCIATION STIMULATOR 1"/>
    <property type="match status" value="1"/>
</dbReference>
<sequence length="636" mass="70459">MADSLTTSVLPQLADALSNPQTLEEGLAVELTSIIRGDAGDEITRQQVLEMLADAARQVPWRGIFGQAGLLASCSHGLRLEEPENILKQRLRLIGNCCADNDSNRDIIIETECYEKLNCIGVAVLPLQSLVMVVVFNFMNEYEPAQRHAFKHGLVDLLAKTLREQDKTPTPAIEYALRCLELVLQLDLPLGDEAGELITSLLDWATYPPIQFDIFHIILSCLSALHKQEYTKAFSSDPSPILHYVKLMARLQYWEDKLAQDPELVPDEFDSDDVARLIRGARSSTIATISEISASESFQNQYPVGLAFLDSIFELLASSDPNFLTCAALILGNVARDAEACNALVHKYRLHLSLVNVLKEQTQIGVLHAAGGALKNLVIGSPAIREPVVQGGILQYCHKFYLASVMIEVQHMGLSLVRILVAKSRENVECLLLPFEGDSGSSAIEQILELYAQNTETPIRMEIGRIVVSILREAAKPQSADSTKVSLQQKIFDMSPRILEPVIDMVIQDKWPVIASEGWFALALCVQTTSGADAVADLTFSEVFFQVLRRAIARTDDTSSTLELTPLEESHLGPSALDSKANTQFQKDKENVYMFLSGFLNHNISKKSQPYTTLFRWFLDGQEVTDAQIKETLGLN</sequence>
<dbReference type="Gene3D" id="1.25.10.10">
    <property type="entry name" value="Leucine-rich Repeat Variant"/>
    <property type="match status" value="2"/>
</dbReference>
<dbReference type="InterPro" id="IPR040144">
    <property type="entry name" value="RAP1GDS1"/>
</dbReference>
<keyword evidence="2" id="KW-1185">Reference proteome</keyword>
<dbReference type="VEuPathDB" id="FungiDB:DFL_001811"/>
<protein>
    <submittedName>
        <fullName evidence="1">Uncharacterized protein</fullName>
    </submittedName>
</protein>
<dbReference type="AlphaFoldDB" id="A0A437A8Y7"/>
<evidence type="ECO:0000313" key="1">
    <source>
        <dbReference type="EMBL" id="RVD87586.1"/>
    </source>
</evidence>
<name>A0A437A8Y7_ARTFL</name>
<accession>A0A437A8Y7</accession>
<dbReference type="InterPro" id="IPR016024">
    <property type="entry name" value="ARM-type_fold"/>
</dbReference>
<dbReference type="RefSeq" id="XP_067493130.1">
    <property type="nucleotide sequence ID" value="XM_067630492.1"/>
</dbReference>
<dbReference type="SUPFAM" id="SSF48371">
    <property type="entry name" value="ARM repeat"/>
    <property type="match status" value="1"/>
</dbReference>
<dbReference type="Proteomes" id="UP000283090">
    <property type="component" value="Unassembled WGS sequence"/>
</dbReference>
<dbReference type="InterPro" id="IPR011989">
    <property type="entry name" value="ARM-like"/>
</dbReference>
<evidence type="ECO:0000313" key="2">
    <source>
        <dbReference type="Proteomes" id="UP000283090"/>
    </source>
</evidence>
<reference evidence="1 2" key="1">
    <citation type="submission" date="2019-01" db="EMBL/GenBank/DDBJ databases">
        <title>Intercellular communication is required for trap formation in the nematode-trapping fungus Duddingtonia flagrans.</title>
        <authorList>
            <person name="Youssar L."/>
            <person name="Wernet V."/>
            <person name="Hensel N."/>
            <person name="Hildebrandt H.-G."/>
            <person name="Fischer R."/>
        </authorList>
    </citation>
    <scope>NUCLEOTIDE SEQUENCE [LARGE SCALE GENOMIC DNA]</scope>
    <source>
        <strain evidence="1 2">CBS H-5679</strain>
    </source>
</reference>
<organism evidence="1 2">
    <name type="scientific">Arthrobotrys flagrans</name>
    <name type="common">Nematode-trapping fungus</name>
    <name type="synonym">Trichothecium flagrans</name>
    <dbReference type="NCBI Taxonomy" id="97331"/>
    <lineage>
        <taxon>Eukaryota</taxon>
        <taxon>Fungi</taxon>
        <taxon>Dikarya</taxon>
        <taxon>Ascomycota</taxon>
        <taxon>Pezizomycotina</taxon>
        <taxon>Orbiliomycetes</taxon>
        <taxon>Orbiliales</taxon>
        <taxon>Orbiliaceae</taxon>
        <taxon>Arthrobotrys</taxon>
    </lineage>
</organism>
<comment type="caution">
    <text evidence="1">The sequence shown here is derived from an EMBL/GenBank/DDBJ whole genome shotgun (WGS) entry which is preliminary data.</text>
</comment>
<dbReference type="GeneID" id="93584122"/>
<dbReference type="GO" id="GO:0005085">
    <property type="term" value="F:guanyl-nucleotide exchange factor activity"/>
    <property type="evidence" value="ECO:0007669"/>
    <property type="project" value="InterPro"/>
</dbReference>